<gene>
    <name evidence="9" type="ORF">JKP88DRAFT_351195</name>
</gene>
<proteinExistence type="predicted"/>
<keyword evidence="3" id="KW-0999">Mitochondrion inner membrane</keyword>
<dbReference type="AlphaFoldDB" id="A0A836C829"/>
<sequence>MVLARRAFSDGASTSTSTLTKLRAWVSAFVAGGKTLWYEHKTSRLLRQKLRDGETLTGKERRLLRQNPEDIKLAIPLVVLFCVPVLGYAAPLIGLAFPRVLLPPQFWTDAQHAQFAQQAALELQITGQPKLLEYVKGLGGALKGVRPGMAPHEVAA</sequence>
<dbReference type="PANTHER" id="PTHR14009">
    <property type="entry name" value="LEUCINE ZIPPER-EF-HAND CONTAINING TRANSMEMBRANE PROTEIN"/>
    <property type="match status" value="1"/>
</dbReference>
<evidence type="ECO:0000256" key="3">
    <source>
        <dbReference type="ARBA" id="ARBA00022792"/>
    </source>
</evidence>
<feature type="domain" description="Letm1 RBD" evidence="8">
    <location>
        <begin position="56"/>
        <end position="118"/>
    </location>
</feature>
<dbReference type="Proteomes" id="UP000664859">
    <property type="component" value="Unassembled WGS sequence"/>
</dbReference>
<evidence type="ECO:0000256" key="5">
    <source>
        <dbReference type="ARBA" id="ARBA00023128"/>
    </source>
</evidence>
<keyword evidence="5" id="KW-0496">Mitochondrion</keyword>
<keyword evidence="6 7" id="KW-0472">Membrane</keyword>
<protein>
    <recommendedName>
        <fullName evidence="8">Letm1 RBD domain-containing protein</fullName>
    </recommendedName>
</protein>
<evidence type="ECO:0000256" key="1">
    <source>
        <dbReference type="ARBA" id="ARBA00004434"/>
    </source>
</evidence>
<dbReference type="GO" id="GO:0005743">
    <property type="term" value="C:mitochondrial inner membrane"/>
    <property type="evidence" value="ECO:0007669"/>
    <property type="project" value="UniProtKB-SubCell"/>
</dbReference>
<dbReference type="InterPro" id="IPR033122">
    <property type="entry name" value="LETM1-like_RBD"/>
</dbReference>
<comment type="subcellular location">
    <subcellularLocation>
        <location evidence="1">Mitochondrion inner membrane</location>
        <topology evidence="1">Single-pass membrane protein</topology>
    </subcellularLocation>
</comment>
<dbReference type="Pfam" id="PF07766">
    <property type="entry name" value="LETM1_RBD"/>
    <property type="match status" value="1"/>
</dbReference>
<name>A0A836C829_9STRA</name>
<dbReference type="GO" id="GO:0043022">
    <property type="term" value="F:ribosome binding"/>
    <property type="evidence" value="ECO:0007669"/>
    <property type="project" value="InterPro"/>
</dbReference>
<dbReference type="EMBL" id="JAFCMP010000540">
    <property type="protein sequence ID" value="KAG5176124.1"/>
    <property type="molecule type" value="Genomic_DNA"/>
</dbReference>
<evidence type="ECO:0000256" key="2">
    <source>
        <dbReference type="ARBA" id="ARBA00022692"/>
    </source>
</evidence>
<keyword evidence="10" id="KW-1185">Reference proteome</keyword>
<evidence type="ECO:0000256" key="7">
    <source>
        <dbReference type="SAM" id="Phobius"/>
    </source>
</evidence>
<dbReference type="InterPro" id="IPR044202">
    <property type="entry name" value="LETM1/MDM38-like"/>
</dbReference>
<evidence type="ECO:0000256" key="6">
    <source>
        <dbReference type="ARBA" id="ARBA00023136"/>
    </source>
</evidence>
<comment type="caution">
    <text evidence="9">The sequence shown here is derived from an EMBL/GenBank/DDBJ whole genome shotgun (WGS) entry which is preliminary data.</text>
</comment>
<accession>A0A836C829</accession>
<evidence type="ECO:0000313" key="10">
    <source>
        <dbReference type="Proteomes" id="UP000664859"/>
    </source>
</evidence>
<evidence type="ECO:0000256" key="4">
    <source>
        <dbReference type="ARBA" id="ARBA00022989"/>
    </source>
</evidence>
<dbReference type="PANTHER" id="PTHR14009:SF1">
    <property type="entry name" value="MITOCHONDRIAL PROTON_CALCIUM EXCHANGER PROTEIN"/>
    <property type="match status" value="1"/>
</dbReference>
<evidence type="ECO:0000259" key="8">
    <source>
        <dbReference type="Pfam" id="PF07766"/>
    </source>
</evidence>
<dbReference type="OrthoDB" id="73691at2759"/>
<feature type="non-terminal residue" evidence="9">
    <location>
        <position position="1"/>
    </location>
</feature>
<evidence type="ECO:0000313" key="9">
    <source>
        <dbReference type="EMBL" id="KAG5176124.1"/>
    </source>
</evidence>
<organism evidence="9 10">
    <name type="scientific">Tribonema minus</name>
    <dbReference type="NCBI Taxonomy" id="303371"/>
    <lineage>
        <taxon>Eukaryota</taxon>
        <taxon>Sar</taxon>
        <taxon>Stramenopiles</taxon>
        <taxon>Ochrophyta</taxon>
        <taxon>PX clade</taxon>
        <taxon>Xanthophyceae</taxon>
        <taxon>Tribonematales</taxon>
        <taxon>Tribonemataceae</taxon>
        <taxon>Tribonema</taxon>
    </lineage>
</organism>
<feature type="transmembrane region" description="Helical" evidence="7">
    <location>
        <begin position="71"/>
        <end position="97"/>
    </location>
</feature>
<dbReference type="GO" id="GO:0030003">
    <property type="term" value="P:intracellular monoatomic cation homeostasis"/>
    <property type="evidence" value="ECO:0007669"/>
    <property type="project" value="TreeGrafter"/>
</dbReference>
<keyword evidence="2 7" id="KW-0812">Transmembrane</keyword>
<reference evidence="9" key="1">
    <citation type="submission" date="2021-02" db="EMBL/GenBank/DDBJ databases">
        <title>First Annotated Genome of the Yellow-green Alga Tribonema minus.</title>
        <authorList>
            <person name="Mahan K.M."/>
        </authorList>
    </citation>
    <scope>NUCLEOTIDE SEQUENCE</scope>
    <source>
        <strain evidence="9">UTEX B ZZ1240</strain>
    </source>
</reference>
<keyword evidence="4 7" id="KW-1133">Transmembrane helix</keyword>